<dbReference type="EMBL" id="CAJVPS010055556">
    <property type="protein sequence ID" value="CAG8775816.1"/>
    <property type="molecule type" value="Genomic_DNA"/>
</dbReference>
<name>A0A9N9NVG4_9GLOM</name>
<feature type="non-terminal residue" evidence="2">
    <location>
        <position position="142"/>
    </location>
</feature>
<dbReference type="Proteomes" id="UP000789508">
    <property type="component" value="Unassembled WGS sequence"/>
</dbReference>
<protein>
    <submittedName>
        <fullName evidence="2">8640_t:CDS:1</fullName>
    </submittedName>
</protein>
<reference evidence="2" key="1">
    <citation type="submission" date="2021-06" db="EMBL/GenBank/DDBJ databases">
        <authorList>
            <person name="Kallberg Y."/>
            <person name="Tangrot J."/>
            <person name="Rosling A."/>
        </authorList>
    </citation>
    <scope>NUCLEOTIDE SEQUENCE</scope>
    <source>
        <strain evidence="2">FL130A</strain>
    </source>
</reference>
<dbReference type="OrthoDB" id="2379186at2759"/>
<accession>A0A9N9NVG4</accession>
<gene>
    <name evidence="2" type="ORF">ALEPTO_LOCUS14396</name>
</gene>
<evidence type="ECO:0000313" key="3">
    <source>
        <dbReference type="Proteomes" id="UP000789508"/>
    </source>
</evidence>
<feature type="transmembrane region" description="Helical" evidence="1">
    <location>
        <begin position="98"/>
        <end position="117"/>
    </location>
</feature>
<dbReference type="AlphaFoldDB" id="A0A9N9NVG4"/>
<sequence length="142" mass="16555">QLIYPASYGITEDSYHYLWDSIIRNSIEMFGKHNASLPILEFDRNTSKRTSTGRNRPDMVVLVRNTCLFRGEEKPREDAGDPSKELVDKFNDWTYGDAPYIFAYYAVGIHVTFVILYKPENKSTKKRKPSVYSERIAEFDLE</sequence>
<evidence type="ECO:0000256" key="1">
    <source>
        <dbReference type="SAM" id="Phobius"/>
    </source>
</evidence>
<feature type="non-terminal residue" evidence="2">
    <location>
        <position position="1"/>
    </location>
</feature>
<keyword evidence="1" id="KW-1133">Transmembrane helix</keyword>
<organism evidence="2 3">
    <name type="scientific">Ambispora leptoticha</name>
    <dbReference type="NCBI Taxonomy" id="144679"/>
    <lineage>
        <taxon>Eukaryota</taxon>
        <taxon>Fungi</taxon>
        <taxon>Fungi incertae sedis</taxon>
        <taxon>Mucoromycota</taxon>
        <taxon>Glomeromycotina</taxon>
        <taxon>Glomeromycetes</taxon>
        <taxon>Archaeosporales</taxon>
        <taxon>Ambisporaceae</taxon>
        <taxon>Ambispora</taxon>
    </lineage>
</organism>
<keyword evidence="1" id="KW-0812">Transmembrane</keyword>
<keyword evidence="1" id="KW-0472">Membrane</keyword>
<keyword evidence="3" id="KW-1185">Reference proteome</keyword>
<comment type="caution">
    <text evidence="2">The sequence shown here is derived from an EMBL/GenBank/DDBJ whole genome shotgun (WGS) entry which is preliminary data.</text>
</comment>
<evidence type="ECO:0000313" key="2">
    <source>
        <dbReference type="EMBL" id="CAG8775816.1"/>
    </source>
</evidence>
<proteinExistence type="predicted"/>